<dbReference type="AlphaFoldDB" id="A0AB35IMP7"/>
<dbReference type="InterPro" id="IPR024229">
    <property type="entry name" value="DUF3781"/>
</dbReference>
<comment type="caution">
    <text evidence="1">The sequence shown here is derived from an EMBL/GenBank/DDBJ whole genome shotgun (WGS) entry which is preliminary data.</text>
</comment>
<dbReference type="EMBL" id="JAQLKE010000026">
    <property type="protein sequence ID" value="MDB7084886.1"/>
    <property type="molecule type" value="Genomic_DNA"/>
</dbReference>
<organism evidence="1 2">
    <name type="scientific">Thomasclavelia ramosa</name>
    <dbReference type="NCBI Taxonomy" id="1547"/>
    <lineage>
        <taxon>Bacteria</taxon>
        <taxon>Bacillati</taxon>
        <taxon>Bacillota</taxon>
        <taxon>Erysipelotrichia</taxon>
        <taxon>Erysipelotrichales</taxon>
        <taxon>Coprobacillaceae</taxon>
        <taxon>Thomasclavelia</taxon>
    </lineage>
</organism>
<accession>A0AB35IMP7</accession>
<reference evidence="1" key="1">
    <citation type="submission" date="2023-01" db="EMBL/GenBank/DDBJ databases">
        <title>Human gut microbiome strain richness.</title>
        <authorList>
            <person name="Chen-Liaw A."/>
        </authorList>
    </citation>
    <scope>NUCLEOTIDE SEQUENCE</scope>
    <source>
        <strain evidence="1">1001217st2_G6_1001217B_191108</strain>
    </source>
</reference>
<sequence>MNTVNDLLRNLNKLHTTRLGVERIKRNLSLDTDDVVDWCKTKINSVNAVITRNGKNWYANVDSCIITVNAYSYTIITAHRERK</sequence>
<evidence type="ECO:0000313" key="1">
    <source>
        <dbReference type="EMBL" id="MDB7084886.1"/>
    </source>
</evidence>
<gene>
    <name evidence="1" type="ORF">PM738_13830</name>
</gene>
<protein>
    <submittedName>
        <fullName evidence="1">DUF3781 domain-containing protein</fullName>
    </submittedName>
</protein>
<evidence type="ECO:0000313" key="2">
    <source>
        <dbReference type="Proteomes" id="UP001211987"/>
    </source>
</evidence>
<dbReference type="Pfam" id="PF12636">
    <property type="entry name" value="DUF3781"/>
    <property type="match status" value="1"/>
</dbReference>
<proteinExistence type="predicted"/>
<dbReference type="RefSeq" id="WP_009009739.1">
    <property type="nucleotide sequence ID" value="NZ_JAQLKE010000026.1"/>
</dbReference>
<dbReference type="Proteomes" id="UP001211987">
    <property type="component" value="Unassembled WGS sequence"/>
</dbReference>
<name>A0AB35IMP7_9FIRM</name>